<evidence type="ECO:0000256" key="5">
    <source>
        <dbReference type="ARBA" id="ARBA00023002"/>
    </source>
</evidence>
<dbReference type="Pfam" id="PF01488">
    <property type="entry name" value="Shikimate_DH"/>
    <property type="match status" value="1"/>
</dbReference>
<reference evidence="11" key="1">
    <citation type="submission" date="2018-10" db="EMBL/GenBank/DDBJ databases">
        <authorList>
            <person name="Aoki K."/>
        </authorList>
    </citation>
    <scope>NUCLEOTIDE SEQUENCE</scope>
</reference>
<protein>
    <recommendedName>
        <fullName evidence="3">glutamyl-tRNA reductase</fullName>
        <ecNumber evidence="3">1.2.1.70</ecNumber>
    </recommendedName>
</protein>
<gene>
    <name evidence="11" type="ORF">MNB_ARC-1_369</name>
</gene>
<dbReference type="FunFam" id="3.30.460.30:FF:000001">
    <property type="entry name" value="Glutamyl-tRNA reductase"/>
    <property type="match status" value="1"/>
</dbReference>
<dbReference type="InterPro" id="IPR000343">
    <property type="entry name" value="4pyrrol_synth_GluRdtase"/>
</dbReference>
<dbReference type="SUPFAM" id="SSF51735">
    <property type="entry name" value="NAD(P)-binding Rossmann-fold domains"/>
    <property type="match status" value="1"/>
</dbReference>
<comment type="catalytic activity">
    <reaction evidence="7">
        <text>(S)-4-amino-5-oxopentanoate + tRNA(Glu) + NADP(+) = L-glutamyl-tRNA(Glu) + NADPH + H(+)</text>
        <dbReference type="Rhea" id="RHEA:12344"/>
        <dbReference type="Rhea" id="RHEA-COMP:9663"/>
        <dbReference type="Rhea" id="RHEA-COMP:9680"/>
        <dbReference type="ChEBI" id="CHEBI:15378"/>
        <dbReference type="ChEBI" id="CHEBI:57501"/>
        <dbReference type="ChEBI" id="CHEBI:57783"/>
        <dbReference type="ChEBI" id="CHEBI:58349"/>
        <dbReference type="ChEBI" id="CHEBI:78442"/>
        <dbReference type="ChEBI" id="CHEBI:78520"/>
        <dbReference type="EC" id="1.2.1.70"/>
    </reaction>
</comment>
<evidence type="ECO:0000256" key="7">
    <source>
        <dbReference type="ARBA" id="ARBA00047464"/>
    </source>
</evidence>
<dbReference type="SUPFAM" id="SSF69742">
    <property type="entry name" value="Glutamyl tRNA-reductase catalytic, N-terminal domain"/>
    <property type="match status" value="1"/>
</dbReference>
<dbReference type="CDD" id="cd05213">
    <property type="entry name" value="NAD_bind_Glutamyl_tRNA_reduct"/>
    <property type="match status" value="1"/>
</dbReference>
<evidence type="ECO:0000256" key="3">
    <source>
        <dbReference type="ARBA" id="ARBA00012970"/>
    </source>
</evidence>
<dbReference type="EC" id="1.2.1.70" evidence="3"/>
<evidence type="ECO:0000259" key="10">
    <source>
        <dbReference type="Pfam" id="PF05201"/>
    </source>
</evidence>
<evidence type="ECO:0000313" key="11">
    <source>
        <dbReference type="EMBL" id="VAY87439.1"/>
    </source>
</evidence>
<organism evidence="11">
    <name type="scientific">hydrothermal vent metagenome</name>
    <dbReference type="NCBI Taxonomy" id="652676"/>
    <lineage>
        <taxon>unclassified sequences</taxon>
        <taxon>metagenomes</taxon>
        <taxon>ecological metagenomes</taxon>
    </lineage>
</organism>
<keyword evidence="4" id="KW-0521">NADP</keyword>
<dbReference type="SUPFAM" id="SSF69075">
    <property type="entry name" value="Glutamyl tRNA-reductase dimerization domain"/>
    <property type="match status" value="1"/>
</dbReference>
<evidence type="ECO:0000256" key="1">
    <source>
        <dbReference type="ARBA" id="ARBA00005059"/>
    </source>
</evidence>
<dbReference type="InterPro" id="IPR036291">
    <property type="entry name" value="NAD(P)-bd_dom_sf"/>
</dbReference>
<dbReference type="InterPro" id="IPR006151">
    <property type="entry name" value="Shikm_DH/Glu-tRNA_Rdtase"/>
</dbReference>
<dbReference type="AlphaFoldDB" id="A0A3B1E1G8"/>
<comment type="similarity">
    <text evidence="2">Belongs to the glutamyl-tRNA reductase family.</text>
</comment>
<comment type="pathway">
    <text evidence="1">Porphyrin-containing compound metabolism; protoporphyrin-IX biosynthesis; 5-aminolevulinate from L-glutamyl-tRNA(Glu): step 1/2.</text>
</comment>
<feature type="domain" description="Glutamyl-tRNA reductase N-terminal" evidence="10">
    <location>
        <begin position="6"/>
        <end position="157"/>
    </location>
</feature>
<dbReference type="EMBL" id="UOYO01000026">
    <property type="protein sequence ID" value="VAY87439.1"/>
    <property type="molecule type" value="Genomic_DNA"/>
</dbReference>
<dbReference type="PANTHER" id="PTHR43120:SF1">
    <property type="entry name" value="GLUTAMYL-TRNA REDUCTASE 1, CHLOROPLASTIC"/>
    <property type="match status" value="1"/>
</dbReference>
<evidence type="ECO:0000256" key="6">
    <source>
        <dbReference type="ARBA" id="ARBA00023244"/>
    </source>
</evidence>
<dbReference type="PANTHER" id="PTHR43120">
    <property type="entry name" value="GLUTAMYL-TRNA REDUCTASE 1, CHLOROPLASTIC"/>
    <property type="match status" value="1"/>
</dbReference>
<keyword evidence="6" id="KW-0627">Porphyrin biosynthesis</keyword>
<sequence length="436" mass="49495">MHYLIVSFTHKNTTIDIREKLAFNNNLEKKTFLATIISCGYINEAILTSTCNRVEILASATDIKNSSKKILQALHIKSKVSLVELEDIVEIYDDENAVRHIFTVVSSLDSLVIGETQIVGQFKDAFRFSRNNDFINKKLTRLTNYAFKCAKEVRNVTNLGAGSVSIASAAVSKAKEIFKNDDHSQALVVGIGEMGELATRHFLKSGFKIILVNRDMKKAQLLASTIISSNKNYTKDMIDIQPYDNLSVLINSARLLITATSSPVPIITDKLIKNVNFNRYWFDISIPRNIASIKNPRINIYVVDDLKDIIDQNINIRATQAKKAYHIIFLMAKQFYEWIGSLGVESIIKNIYQNADKIIEKKIANAIKKYFIKPEDKENVTKLCDSVIKDFLHTPTKNLRDSSKKYNSDRLINTAKLLYGINSLEETKEHNDVKKY</sequence>
<evidence type="ECO:0000259" key="8">
    <source>
        <dbReference type="Pfam" id="PF00745"/>
    </source>
</evidence>
<evidence type="ECO:0000256" key="4">
    <source>
        <dbReference type="ARBA" id="ARBA00022857"/>
    </source>
</evidence>
<dbReference type="GO" id="GO:0008883">
    <property type="term" value="F:glutamyl-tRNA reductase activity"/>
    <property type="evidence" value="ECO:0007669"/>
    <property type="project" value="UniProtKB-EC"/>
</dbReference>
<dbReference type="InterPro" id="IPR015895">
    <property type="entry name" value="4pyrrol_synth_GluRdtase_N"/>
</dbReference>
<proteinExistence type="inferred from homology"/>
<accession>A0A3B1E1G8</accession>
<dbReference type="HAMAP" id="MF_00087">
    <property type="entry name" value="Glu_tRNA_reductase"/>
    <property type="match status" value="1"/>
</dbReference>
<keyword evidence="5 11" id="KW-0560">Oxidoreductase</keyword>
<dbReference type="InterPro" id="IPR018214">
    <property type="entry name" value="GluRdtase_CS"/>
</dbReference>
<dbReference type="Gene3D" id="3.30.460.30">
    <property type="entry name" value="Glutamyl-tRNA reductase, N-terminal domain"/>
    <property type="match status" value="1"/>
</dbReference>
<dbReference type="Pfam" id="PF05201">
    <property type="entry name" value="GlutR_N"/>
    <property type="match status" value="1"/>
</dbReference>
<dbReference type="PIRSF" id="PIRSF000445">
    <property type="entry name" value="4pyrrol_synth_GluRdtase"/>
    <property type="match status" value="1"/>
</dbReference>
<dbReference type="InterPro" id="IPR015896">
    <property type="entry name" value="4pyrrol_synth_GluRdtase_dimer"/>
</dbReference>
<dbReference type="Gene3D" id="3.40.50.720">
    <property type="entry name" value="NAD(P)-binding Rossmann-like Domain"/>
    <property type="match status" value="1"/>
</dbReference>
<feature type="domain" description="Tetrapyrrole biosynthesis glutamyl-tRNA reductase dimerisation" evidence="8">
    <location>
        <begin position="323"/>
        <end position="420"/>
    </location>
</feature>
<dbReference type="InterPro" id="IPR036453">
    <property type="entry name" value="GluRdtase_dimer_dom_sf"/>
</dbReference>
<dbReference type="UniPathway" id="UPA00251">
    <property type="reaction ID" value="UER00316"/>
</dbReference>
<evidence type="ECO:0000259" key="9">
    <source>
        <dbReference type="Pfam" id="PF01488"/>
    </source>
</evidence>
<feature type="domain" description="Quinate/shikimate 5-dehydrogenase/glutamyl-tRNA reductase" evidence="9">
    <location>
        <begin position="173"/>
        <end position="309"/>
    </location>
</feature>
<name>A0A3B1E1G8_9ZZZZ</name>
<dbReference type="NCBIfam" id="TIGR01035">
    <property type="entry name" value="hemA"/>
    <property type="match status" value="1"/>
</dbReference>
<dbReference type="GO" id="GO:0006782">
    <property type="term" value="P:protoporphyrinogen IX biosynthetic process"/>
    <property type="evidence" value="ECO:0007669"/>
    <property type="project" value="UniProtKB-UniPathway"/>
</dbReference>
<dbReference type="PROSITE" id="PS00747">
    <property type="entry name" value="GLUTR"/>
    <property type="match status" value="1"/>
</dbReference>
<dbReference type="InterPro" id="IPR036343">
    <property type="entry name" value="GluRdtase_N_sf"/>
</dbReference>
<dbReference type="GO" id="GO:0050661">
    <property type="term" value="F:NADP binding"/>
    <property type="evidence" value="ECO:0007669"/>
    <property type="project" value="InterPro"/>
</dbReference>
<dbReference type="Pfam" id="PF00745">
    <property type="entry name" value="GlutR_dimer"/>
    <property type="match status" value="1"/>
</dbReference>
<evidence type="ECO:0000256" key="2">
    <source>
        <dbReference type="ARBA" id="ARBA00005916"/>
    </source>
</evidence>